<dbReference type="KEGG" id="mgin:FRZ54_24220"/>
<dbReference type="Proteomes" id="UP000321479">
    <property type="component" value="Chromosome"/>
</dbReference>
<proteinExistence type="predicted"/>
<dbReference type="RefSeq" id="WP_147034369.1">
    <property type="nucleotide sequence ID" value="NZ_CP042436.1"/>
</dbReference>
<dbReference type="GO" id="GO:0032259">
    <property type="term" value="P:methylation"/>
    <property type="evidence" value="ECO:0007669"/>
    <property type="project" value="UniProtKB-KW"/>
</dbReference>
<dbReference type="InterPro" id="IPR029063">
    <property type="entry name" value="SAM-dependent_MTases_sf"/>
</dbReference>
<dbReference type="OrthoDB" id="9778870at2"/>
<evidence type="ECO:0000313" key="3">
    <source>
        <dbReference type="Proteomes" id="UP000321479"/>
    </source>
</evidence>
<evidence type="ECO:0000313" key="2">
    <source>
        <dbReference type="EMBL" id="QEC65544.1"/>
    </source>
</evidence>
<name>A0A5B8V2F4_9SPHI</name>
<dbReference type="AlphaFoldDB" id="A0A5B8V2F4"/>
<protein>
    <submittedName>
        <fullName evidence="2">FkbM family methyltransferase</fullName>
    </submittedName>
</protein>
<keyword evidence="2" id="KW-0808">Transferase</keyword>
<gene>
    <name evidence="2" type="ORF">FRZ54_24220</name>
</gene>
<dbReference type="EMBL" id="CP042436">
    <property type="protein sequence ID" value="QEC65544.1"/>
    <property type="molecule type" value="Genomic_DNA"/>
</dbReference>
<reference evidence="2 3" key="1">
    <citation type="journal article" date="2017" name="Curr. Microbiol.">
        <title>Mucilaginibacter ginsenosidivorans sp. nov., Isolated from Soil of Ginseng Field.</title>
        <authorList>
            <person name="Kim M.M."/>
            <person name="Siddiqi M.Z."/>
            <person name="Im W.T."/>
        </authorList>
    </citation>
    <scope>NUCLEOTIDE SEQUENCE [LARGE SCALE GENOMIC DNA]</scope>
    <source>
        <strain evidence="2 3">Gsoil 3017</strain>
    </source>
</reference>
<dbReference type="GO" id="GO:0008168">
    <property type="term" value="F:methyltransferase activity"/>
    <property type="evidence" value="ECO:0007669"/>
    <property type="project" value="UniProtKB-KW"/>
</dbReference>
<dbReference type="Gene3D" id="3.40.50.150">
    <property type="entry name" value="Vaccinia Virus protein VP39"/>
    <property type="match status" value="1"/>
</dbReference>
<keyword evidence="2" id="KW-0489">Methyltransferase</keyword>
<organism evidence="2 3">
    <name type="scientific">Mucilaginibacter ginsenosidivorans</name>
    <dbReference type="NCBI Taxonomy" id="398053"/>
    <lineage>
        <taxon>Bacteria</taxon>
        <taxon>Pseudomonadati</taxon>
        <taxon>Bacteroidota</taxon>
        <taxon>Sphingobacteriia</taxon>
        <taxon>Sphingobacteriales</taxon>
        <taxon>Sphingobacteriaceae</taxon>
        <taxon>Mucilaginibacter</taxon>
    </lineage>
</organism>
<dbReference type="InterPro" id="IPR006342">
    <property type="entry name" value="FkbM_mtfrase"/>
</dbReference>
<keyword evidence="3" id="KW-1185">Reference proteome</keyword>
<accession>A0A5B8V2F4</accession>
<feature type="domain" description="Methyltransferase FkbM" evidence="1">
    <location>
        <begin position="143"/>
        <end position="234"/>
    </location>
</feature>
<evidence type="ECO:0000259" key="1">
    <source>
        <dbReference type="Pfam" id="PF05050"/>
    </source>
</evidence>
<dbReference type="Pfam" id="PF05050">
    <property type="entry name" value="Methyltransf_21"/>
    <property type="match status" value="1"/>
</dbReference>
<dbReference type="SUPFAM" id="SSF53335">
    <property type="entry name" value="S-adenosyl-L-methionine-dependent methyltransferases"/>
    <property type="match status" value="1"/>
</dbReference>
<sequence length="270" mass="30640">MLNLAKRLLNKIKRTYASRKEWDARINDVINCADNKYIPRVKNAGAIQGNFQLMHNGVKVQRDGYYGSGITRMLVKNKGVHEPQEERVFQEVLKQMRANSTMIELGSYWAFYSMWFLSKVEGGKTYLYEPATENLTVGKINYRENNFQGDFNHAFIGGVVDHNGVPTLSVDYIVKDKKIDFIDILHCDIQGAELDMLNGAIESVSKDIIGYFFISTHSDELHVACLDFLGAHNYFIVCEADLSNSYSYDGIIVARSPNYAGINRIAIARK</sequence>